<dbReference type="SUPFAM" id="SSF52540">
    <property type="entry name" value="P-loop containing nucleoside triphosphate hydrolases"/>
    <property type="match status" value="1"/>
</dbReference>
<dbReference type="EMBL" id="JAFVMH010000007">
    <property type="protein sequence ID" value="MBO1326152.1"/>
    <property type="molecule type" value="Genomic_DNA"/>
</dbReference>
<keyword evidence="4" id="KW-0548">Nucleotidyltransferase</keyword>
<keyword evidence="5" id="KW-0235">DNA replication</keyword>
<evidence type="ECO:0000313" key="11">
    <source>
        <dbReference type="Proteomes" id="UP000664073"/>
    </source>
</evidence>
<dbReference type="InterPro" id="IPR005790">
    <property type="entry name" value="DNA_polIII_delta"/>
</dbReference>
<evidence type="ECO:0000256" key="6">
    <source>
        <dbReference type="ARBA" id="ARBA00022932"/>
    </source>
</evidence>
<evidence type="ECO:0000256" key="8">
    <source>
        <dbReference type="ARBA" id="ARBA00049244"/>
    </source>
</evidence>
<dbReference type="InterPro" id="IPR027417">
    <property type="entry name" value="P-loop_NTPase"/>
</dbReference>
<sequence>MKIDARTLPRVLADPGAWRVILLYGEDTGLIRERAQDAVRKIVGATDDPFRIAVLDRETHDRLEEEATALSLMGGRRVVRVRDASDSQLKPLEHSLGQKTDTLIVLEAPGLASRSKLRAFVESRPDCASIGCYPEEGRNLESSVAKMLGAYQVRIDADALHWLATRLGADRAAARSEVEKLALYAGDGGKLDLEDVRACIGDAGSVSVEDAAFAATEGQRAQADLALERALAEGTSPIAIIRAFLAHLHRLRRVRAAMASGMSRTDALKTLRPPVFFKRTASFGRALELWSLPALTRETAAWQALELACKQTGAPDTLLCRRQVAILSARAAQAGSKSARG</sequence>
<dbReference type="RefSeq" id="WP_207846823.1">
    <property type="nucleotide sequence ID" value="NZ_JAFVMH010000007.1"/>
</dbReference>
<dbReference type="InterPro" id="IPR010372">
    <property type="entry name" value="DNA_pol3_delta_N"/>
</dbReference>
<dbReference type="SUPFAM" id="SSF48019">
    <property type="entry name" value="post-AAA+ oligomerization domain-like"/>
    <property type="match status" value="1"/>
</dbReference>
<comment type="similarity">
    <text evidence="7">Belongs to the DNA polymerase HolA subunit family.</text>
</comment>
<dbReference type="GO" id="GO:0003677">
    <property type="term" value="F:DNA binding"/>
    <property type="evidence" value="ECO:0007669"/>
    <property type="project" value="InterPro"/>
</dbReference>
<accession>A0A939HQK4</accession>
<evidence type="ECO:0000313" key="10">
    <source>
        <dbReference type="EMBL" id="MBO1326152.1"/>
    </source>
</evidence>
<dbReference type="GO" id="GO:0006261">
    <property type="term" value="P:DNA-templated DNA replication"/>
    <property type="evidence" value="ECO:0007669"/>
    <property type="project" value="TreeGrafter"/>
</dbReference>
<dbReference type="GO" id="GO:0003887">
    <property type="term" value="F:DNA-directed DNA polymerase activity"/>
    <property type="evidence" value="ECO:0007669"/>
    <property type="project" value="UniProtKB-KW"/>
</dbReference>
<organism evidence="10 11">
    <name type="scientific">Acetobacter garciniae</name>
    <dbReference type="NCBI Taxonomy" id="2817435"/>
    <lineage>
        <taxon>Bacteria</taxon>
        <taxon>Pseudomonadati</taxon>
        <taxon>Pseudomonadota</taxon>
        <taxon>Alphaproteobacteria</taxon>
        <taxon>Acetobacterales</taxon>
        <taxon>Acetobacteraceae</taxon>
        <taxon>Acetobacter</taxon>
    </lineage>
</organism>
<dbReference type="Pfam" id="PF06144">
    <property type="entry name" value="DNA_pol3_delta"/>
    <property type="match status" value="1"/>
</dbReference>
<dbReference type="Gene3D" id="3.40.50.300">
    <property type="entry name" value="P-loop containing nucleotide triphosphate hydrolases"/>
    <property type="match status" value="1"/>
</dbReference>
<comment type="catalytic activity">
    <reaction evidence="8">
        <text>DNA(n) + a 2'-deoxyribonucleoside 5'-triphosphate = DNA(n+1) + diphosphate</text>
        <dbReference type="Rhea" id="RHEA:22508"/>
        <dbReference type="Rhea" id="RHEA-COMP:17339"/>
        <dbReference type="Rhea" id="RHEA-COMP:17340"/>
        <dbReference type="ChEBI" id="CHEBI:33019"/>
        <dbReference type="ChEBI" id="CHEBI:61560"/>
        <dbReference type="ChEBI" id="CHEBI:173112"/>
        <dbReference type="EC" id="2.7.7.7"/>
    </reaction>
</comment>
<dbReference type="AlphaFoldDB" id="A0A939HQK4"/>
<evidence type="ECO:0000256" key="4">
    <source>
        <dbReference type="ARBA" id="ARBA00022695"/>
    </source>
</evidence>
<proteinExistence type="inferred from homology"/>
<dbReference type="Gene3D" id="1.10.8.60">
    <property type="match status" value="1"/>
</dbReference>
<dbReference type="NCBIfam" id="TIGR01128">
    <property type="entry name" value="holA"/>
    <property type="match status" value="1"/>
</dbReference>
<evidence type="ECO:0000256" key="3">
    <source>
        <dbReference type="ARBA" id="ARBA00022679"/>
    </source>
</evidence>
<evidence type="ECO:0000256" key="1">
    <source>
        <dbReference type="ARBA" id="ARBA00012417"/>
    </source>
</evidence>
<dbReference type="InterPro" id="IPR008921">
    <property type="entry name" value="DNA_pol3_clamp-load_cplx_C"/>
</dbReference>
<dbReference type="PANTHER" id="PTHR34388:SF1">
    <property type="entry name" value="DNA POLYMERASE III SUBUNIT DELTA"/>
    <property type="match status" value="1"/>
</dbReference>
<dbReference type="EC" id="2.7.7.7" evidence="1"/>
<feature type="domain" description="DNA polymerase III delta N-terminal" evidence="9">
    <location>
        <begin position="22"/>
        <end position="117"/>
    </location>
</feature>
<evidence type="ECO:0000256" key="2">
    <source>
        <dbReference type="ARBA" id="ARBA00017703"/>
    </source>
</evidence>
<dbReference type="PANTHER" id="PTHR34388">
    <property type="entry name" value="DNA POLYMERASE III SUBUNIT DELTA"/>
    <property type="match status" value="1"/>
</dbReference>
<evidence type="ECO:0000256" key="5">
    <source>
        <dbReference type="ARBA" id="ARBA00022705"/>
    </source>
</evidence>
<protein>
    <recommendedName>
        <fullName evidence="2">DNA polymerase III subunit delta</fullName>
        <ecNumber evidence="1">2.7.7.7</ecNumber>
    </recommendedName>
</protein>
<name>A0A939HQK4_9PROT</name>
<evidence type="ECO:0000256" key="7">
    <source>
        <dbReference type="ARBA" id="ARBA00034754"/>
    </source>
</evidence>
<dbReference type="Gene3D" id="1.20.272.10">
    <property type="match status" value="1"/>
</dbReference>
<reference evidence="10" key="1">
    <citation type="submission" date="2021-03" db="EMBL/GenBank/DDBJ databases">
        <title>The complete genome sequence of Acetobacter sp. TBRC 12339.</title>
        <authorList>
            <person name="Charoenyingcharoen P."/>
            <person name="Yukphan P."/>
        </authorList>
    </citation>
    <scope>NUCLEOTIDE SEQUENCE</scope>
    <source>
        <strain evidence="10">TBRC 12339</strain>
    </source>
</reference>
<keyword evidence="11" id="KW-1185">Reference proteome</keyword>
<dbReference type="Proteomes" id="UP000664073">
    <property type="component" value="Unassembled WGS sequence"/>
</dbReference>
<comment type="caution">
    <text evidence="10">The sequence shown here is derived from an EMBL/GenBank/DDBJ whole genome shotgun (WGS) entry which is preliminary data.</text>
</comment>
<evidence type="ECO:0000259" key="9">
    <source>
        <dbReference type="Pfam" id="PF06144"/>
    </source>
</evidence>
<keyword evidence="6" id="KW-0239">DNA-directed DNA polymerase</keyword>
<gene>
    <name evidence="10" type="ORF">J2D77_13430</name>
</gene>
<keyword evidence="3" id="KW-0808">Transferase</keyword>
<dbReference type="GO" id="GO:0009360">
    <property type="term" value="C:DNA polymerase III complex"/>
    <property type="evidence" value="ECO:0007669"/>
    <property type="project" value="InterPro"/>
</dbReference>